<dbReference type="InterPro" id="IPR020115">
    <property type="entry name" value="Fin"/>
</dbReference>
<comment type="caution">
    <text evidence="1">The sequence shown here is derived from an EMBL/GenBank/DDBJ whole genome shotgun (WGS) entry which is preliminary data.</text>
</comment>
<evidence type="ECO:0000313" key="2">
    <source>
        <dbReference type="Proteomes" id="UP000609323"/>
    </source>
</evidence>
<reference evidence="2" key="1">
    <citation type="journal article" date="2019" name="Int. J. Syst. Evol. Microbiol.">
        <title>The Global Catalogue of Microorganisms (GCM) 10K type strain sequencing project: providing services to taxonomists for standard genome sequencing and annotation.</title>
        <authorList>
            <consortium name="The Broad Institute Genomics Platform"/>
            <consortium name="The Broad Institute Genome Sequencing Center for Infectious Disease"/>
            <person name="Wu L."/>
            <person name="Ma J."/>
        </authorList>
    </citation>
    <scope>NUCLEOTIDE SEQUENCE [LARGE SCALE GENOMIC DNA]</scope>
    <source>
        <strain evidence="2">CGMCC 1.15044</strain>
    </source>
</reference>
<dbReference type="Proteomes" id="UP000609323">
    <property type="component" value="Unassembled WGS sequence"/>
</dbReference>
<accession>A0ABQ1GWV0</accession>
<name>A0ABQ1GWV0_9BACL</name>
<gene>
    <name evidence="1" type="ORF">GCM10010917_40370</name>
</gene>
<proteinExistence type="predicted"/>
<evidence type="ECO:0008006" key="3">
    <source>
        <dbReference type="Google" id="ProtNLM"/>
    </source>
</evidence>
<organism evidence="1 2">
    <name type="scientific">Paenibacillus physcomitrellae</name>
    <dbReference type="NCBI Taxonomy" id="1619311"/>
    <lineage>
        <taxon>Bacteria</taxon>
        <taxon>Bacillati</taxon>
        <taxon>Bacillota</taxon>
        <taxon>Bacilli</taxon>
        <taxon>Bacillales</taxon>
        <taxon>Paenibacillaceae</taxon>
        <taxon>Paenibacillus</taxon>
    </lineage>
</organism>
<protein>
    <recommendedName>
        <fullName evidence="3">DUF2757 domain-containing protein</fullName>
    </recommendedName>
</protein>
<sequence length="76" mass="8438">MAVHYVCRHCKTSIGRIDSPFVSEGQLGFTALTPEERRDIIAYDSNGDVTVRVTCDYCTEAMTMNPELLLVASPLQ</sequence>
<evidence type="ECO:0000313" key="1">
    <source>
        <dbReference type="EMBL" id="GGA51036.1"/>
    </source>
</evidence>
<dbReference type="EMBL" id="BMHF01000022">
    <property type="protein sequence ID" value="GGA51036.1"/>
    <property type="molecule type" value="Genomic_DNA"/>
</dbReference>
<dbReference type="RefSeq" id="WP_094094701.1">
    <property type="nucleotide sequence ID" value="NZ_BMHF01000022.1"/>
</dbReference>
<keyword evidence="2" id="KW-1185">Reference proteome</keyword>
<dbReference type="Pfam" id="PF10955">
    <property type="entry name" value="Fin"/>
    <property type="match status" value="1"/>
</dbReference>